<reference evidence="1" key="1">
    <citation type="submission" date="2021-05" db="EMBL/GenBank/DDBJ databases">
        <authorList>
            <person name="Alioto T."/>
            <person name="Alioto T."/>
            <person name="Gomez Garrido J."/>
        </authorList>
    </citation>
    <scope>NUCLEOTIDE SEQUENCE</scope>
</reference>
<dbReference type="EMBL" id="HBUE01014077">
    <property type="protein sequence ID" value="CAG6449806.1"/>
    <property type="molecule type" value="Transcribed_RNA"/>
</dbReference>
<dbReference type="AlphaFoldDB" id="A0A8D8A3R9"/>
<protein>
    <submittedName>
        <fullName evidence="1">(northern house mosquito) hypothetical protein</fullName>
    </submittedName>
</protein>
<accession>A0A8D8A3R9</accession>
<sequence length="156" mass="17190">MTDSIGRWYEKYDAYRVVSTSMFFVKLKSRTVPPSVVVFFTSFDSLNLKWLAMNSTNRLLSCLEASRLKSPVTTIGVSSSATGPKWRERNQSFCVVVVPGEIYTDTSSISVLITTTFAAHISPYFAASLNSWLRSSPTTSSKCGVAGAVFGVVVFW</sequence>
<name>A0A8D8A3R9_CULPI</name>
<proteinExistence type="predicted"/>
<organism evidence="1">
    <name type="scientific">Culex pipiens</name>
    <name type="common">House mosquito</name>
    <dbReference type="NCBI Taxonomy" id="7175"/>
    <lineage>
        <taxon>Eukaryota</taxon>
        <taxon>Metazoa</taxon>
        <taxon>Ecdysozoa</taxon>
        <taxon>Arthropoda</taxon>
        <taxon>Hexapoda</taxon>
        <taxon>Insecta</taxon>
        <taxon>Pterygota</taxon>
        <taxon>Neoptera</taxon>
        <taxon>Endopterygota</taxon>
        <taxon>Diptera</taxon>
        <taxon>Nematocera</taxon>
        <taxon>Culicoidea</taxon>
        <taxon>Culicidae</taxon>
        <taxon>Culicinae</taxon>
        <taxon>Culicini</taxon>
        <taxon>Culex</taxon>
        <taxon>Culex</taxon>
    </lineage>
</organism>
<evidence type="ECO:0000313" key="1">
    <source>
        <dbReference type="EMBL" id="CAG6449806.1"/>
    </source>
</evidence>